<organism evidence="2 3">
    <name type="scientific">Cytospora chrysosperma</name>
    <name type="common">Cytospora canker fungus</name>
    <name type="synonym">Sphaeria chrysosperma</name>
    <dbReference type="NCBI Taxonomy" id="252740"/>
    <lineage>
        <taxon>Eukaryota</taxon>
        <taxon>Fungi</taxon>
        <taxon>Dikarya</taxon>
        <taxon>Ascomycota</taxon>
        <taxon>Pezizomycotina</taxon>
        <taxon>Sordariomycetes</taxon>
        <taxon>Sordariomycetidae</taxon>
        <taxon>Diaporthales</taxon>
        <taxon>Cytosporaceae</taxon>
        <taxon>Cytospora</taxon>
    </lineage>
</organism>
<feature type="region of interest" description="Disordered" evidence="1">
    <location>
        <begin position="85"/>
        <end position="107"/>
    </location>
</feature>
<feature type="compositionally biased region" description="Acidic residues" evidence="1">
    <location>
        <begin position="252"/>
        <end position="264"/>
    </location>
</feature>
<dbReference type="Proteomes" id="UP000284375">
    <property type="component" value="Unassembled WGS sequence"/>
</dbReference>
<comment type="caution">
    <text evidence="2">The sequence shown here is derived from an EMBL/GenBank/DDBJ whole genome shotgun (WGS) entry which is preliminary data.</text>
</comment>
<evidence type="ECO:0000313" key="2">
    <source>
        <dbReference type="EMBL" id="ROV97559.1"/>
    </source>
</evidence>
<feature type="region of interest" description="Disordered" evidence="1">
    <location>
        <begin position="463"/>
        <end position="501"/>
    </location>
</feature>
<accession>A0A423W2L7</accession>
<dbReference type="AlphaFoldDB" id="A0A423W2L7"/>
<evidence type="ECO:0000256" key="1">
    <source>
        <dbReference type="SAM" id="MobiDB-lite"/>
    </source>
</evidence>
<protein>
    <submittedName>
        <fullName evidence="2">Uncharacterized protein</fullName>
    </submittedName>
</protein>
<feature type="region of interest" description="Disordered" evidence="1">
    <location>
        <begin position="248"/>
        <end position="273"/>
    </location>
</feature>
<dbReference type="EMBL" id="LJZO01000016">
    <property type="protein sequence ID" value="ROV97559.1"/>
    <property type="molecule type" value="Genomic_DNA"/>
</dbReference>
<evidence type="ECO:0000313" key="3">
    <source>
        <dbReference type="Proteomes" id="UP000284375"/>
    </source>
</evidence>
<name>A0A423W2L7_CYTCH</name>
<feature type="region of interest" description="Disordered" evidence="1">
    <location>
        <begin position="308"/>
        <end position="332"/>
    </location>
</feature>
<reference evidence="2 3" key="1">
    <citation type="submission" date="2015-09" db="EMBL/GenBank/DDBJ databases">
        <title>Host preference determinants of Valsa canker pathogens revealed by comparative genomics.</title>
        <authorList>
            <person name="Yin Z."/>
            <person name="Huang L."/>
        </authorList>
    </citation>
    <scope>NUCLEOTIDE SEQUENCE [LARGE SCALE GENOMIC DNA]</scope>
    <source>
        <strain evidence="2 3">YSFL</strain>
    </source>
</reference>
<proteinExistence type="predicted"/>
<keyword evidence="3" id="KW-1185">Reference proteome</keyword>
<dbReference type="OrthoDB" id="5402392at2759"/>
<gene>
    <name evidence="2" type="ORF">VSDG_04672</name>
</gene>
<sequence>MSSAQETVQAVQKALGPYIRPREETEHIRRVLALHLRSSHENGPQSGLLSLAAPDCTIKPTSDVRGLQREYLKALHANVKAQKEYQAVSQKHQQTQKDEVAGPSSLNDAGRLEEHVTTIKLRRKQERLQTVEKYLDLLSQKPAASPDFLLPNQIFEDARRLPEVPKSVVSGFAVDKESTKTDLKALVDRLEKAVLRSKLLLKKEEQLLEQVKSRSTASPGKISDGAKLAALSTTRNELISWMEMELSKASEGDEGNDPQLDEGDAGERRASNVDKEHMDEKLAQIKEKYASYVAARKELFQLVGQSPQLTMKPPQENKDTTRTGTAMPAAPSSHLMTPYIEQLLYLAQEQKASISQKSHLNHFLARQTEESVKALNHLSEESQLLPAHPVPGASRRVHGLGGEQPGEASHGMAVRVQPWVSAADSAKLATLEDVAEKIEGGQVALEGTTKYLAEIDQLLGRNANQGNESADEDTTVDDIWLAESQTPSKGTRARSKSNAVKEKDIWSTLEGSLGLINAEDSPRK</sequence>